<feature type="region of interest" description="Disordered" evidence="2">
    <location>
        <begin position="349"/>
        <end position="372"/>
    </location>
</feature>
<evidence type="ECO:0000256" key="1">
    <source>
        <dbReference type="SAM" id="Coils"/>
    </source>
</evidence>
<evidence type="ECO:0000256" key="3">
    <source>
        <dbReference type="SAM" id="Phobius"/>
    </source>
</evidence>
<evidence type="ECO:0000256" key="2">
    <source>
        <dbReference type="SAM" id="MobiDB-lite"/>
    </source>
</evidence>
<feature type="transmembrane region" description="Helical" evidence="3">
    <location>
        <begin position="475"/>
        <end position="498"/>
    </location>
</feature>
<comment type="caution">
    <text evidence="4">The sequence shown here is derived from an EMBL/GenBank/DDBJ whole genome shotgun (WGS) entry which is preliminary data.</text>
</comment>
<evidence type="ECO:0000313" key="4">
    <source>
        <dbReference type="EMBL" id="OBZ70387.1"/>
    </source>
</evidence>
<keyword evidence="3" id="KW-0472">Membrane</keyword>
<dbReference type="EMBL" id="LUGG01000014">
    <property type="protein sequence ID" value="OBZ70387.1"/>
    <property type="molecule type" value="Genomic_DNA"/>
</dbReference>
<gene>
    <name evidence="4" type="ORF">A0H81_09857</name>
</gene>
<dbReference type="OMA" id="IRRVYEC"/>
<sequence length="520" mass="56623">MFDDLEADGSAPGVDDTTSAPADVSTEEEDDSDEQVSYSMPPGMSRVPSQPELEYAIISQLIAKIRELEETNAQITEEQKATEDRLRSVHWDAESIRRVYECLSDGTQVELQMVPEDLPGPSTTNQDPSGGTIRFSSLRRTIDGDISRLLLSDESEGFAGGITRDMQSTVRSVISQHKSGTYHKTRKTVVGLFDEDPESDPEPDAPVSGGWGEYPASLNVASSFRVRPTSPFVGDTSTWSHAATDGVTPVSPTLHNLQTPAEGLGMGRTLGSELGSEFGEDWGQNAGNHHLRTSSLYDLAGLNASREMSVSPLPSPVEMRSFVFPTAEDSFDADEEGPSTPPHLPALHLTVQPPTPSPEKISTRTQRLSQTVRARTNRWVEGRFSPASGTRSALRQRRSAATMGRRASAAADASGVLDETFDDVVLQLKRARSRGSLAALVYAGEDDEAERSAVELHAMSRAETSAVTSERKEGFVGLVLEVWLWLQFVIVVLVFLWAMAKRGPKSVLEEAERRKVAQGH</sequence>
<organism evidence="4 5">
    <name type="scientific">Grifola frondosa</name>
    <name type="common">Maitake</name>
    <name type="synonym">Polyporus frondosus</name>
    <dbReference type="NCBI Taxonomy" id="5627"/>
    <lineage>
        <taxon>Eukaryota</taxon>
        <taxon>Fungi</taxon>
        <taxon>Dikarya</taxon>
        <taxon>Basidiomycota</taxon>
        <taxon>Agaricomycotina</taxon>
        <taxon>Agaricomycetes</taxon>
        <taxon>Polyporales</taxon>
        <taxon>Grifolaceae</taxon>
        <taxon>Grifola</taxon>
    </lineage>
</organism>
<name>A0A1C7M1Q8_GRIFR</name>
<accession>A0A1C7M1Q8</accession>
<dbReference type="Proteomes" id="UP000092993">
    <property type="component" value="Unassembled WGS sequence"/>
</dbReference>
<feature type="region of interest" description="Disordered" evidence="2">
    <location>
        <begin position="1"/>
        <end position="49"/>
    </location>
</feature>
<keyword evidence="5" id="KW-1185">Reference proteome</keyword>
<dbReference type="AlphaFoldDB" id="A0A1C7M1Q8"/>
<keyword evidence="1" id="KW-0175">Coiled coil</keyword>
<feature type="compositionally biased region" description="Polar residues" evidence="2">
    <location>
        <begin position="363"/>
        <end position="372"/>
    </location>
</feature>
<evidence type="ECO:0000313" key="5">
    <source>
        <dbReference type="Proteomes" id="UP000092993"/>
    </source>
</evidence>
<keyword evidence="3" id="KW-1133">Transmembrane helix</keyword>
<keyword evidence="3" id="KW-0812">Transmembrane</keyword>
<protein>
    <submittedName>
        <fullName evidence="4">Uncharacterized protein</fullName>
    </submittedName>
</protein>
<reference evidence="4 5" key="1">
    <citation type="submission" date="2016-03" db="EMBL/GenBank/DDBJ databases">
        <title>Whole genome sequencing of Grifola frondosa 9006-11.</title>
        <authorList>
            <person name="Min B."/>
            <person name="Park H."/>
            <person name="Kim J.-G."/>
            <person name="Cho H."/>
            <person name="Oh Y.-L."/>
            <person name="Kong W.-S."/>
            <person name="Choi I.-G."/>
        </authorList>
    </citation>
    <scope>NUCLEOTIDE SEQUENCE [LARGE SCALE GENOMIC DNA]</scope>
    <source>
        <strain evidence="4 5">9006-11</strain>
    </source>
</reference>
<proteinExistence type="predicted"/>
<dbReference type="OrthoDB" id="2670688at2759"/>
<feature type="coiled-coil region" evidence="1">
    <location>
        <begin position="58"/>
        <end position="85"/>
    </location>
</feature>
<feature type="compositionally biased region" description="Acidic residues" evidence="2">
    <location>
        <begin position="25"/>
        <end position="34"/>
    </location>
</feature>